<dbReference type="EMBL" id="CAEKKB010000003">
    <property type="protein sequence ID" value="CAB4304071.1"/>
    <property type="molecule type" value="Genomic_DNA"/>
</dbReference>
<dbReference type="InterPro" id="IPR035651">
    <property type="entry name" value="BipA_V"/>
</dbReference>
<reference evidence="3" key="1">
    <citation type="journal article" date="2020" name="Genome Biol.">
        <title>Gamete binning: chromosome-level and haplotype-resolved genome assembly enabled by high-throughput single-cell sequencing of gamete genomes.</title>
        <authorList>
            <person name="Campoy J.A."/>
            <person name="Sun H."/>
            <person name="Goel M."/>
            <person name="Jiao W.-B."/>
            <person name="Folz-Donahue K."/>
            <person name="Wang N."/>
            <person name="Rubio M."/>
            <person name="Liu C."/>
            <person name="Kukat C."/>
            <person name="Ruiz D."/>
            <person name="Huettel B."/>
            <person name="Schneeberger K."/>
        </authorList>
    </citation>
    <scope>NUCLEOTIDE SEQUENCE [LARGE SCALE GENOMIC DNA]</scope>
    <source>
        <strain evidence="3">cv. Rojo Pasion</strain>
    </source>
</reference>
<dbReference type="InterPro" id="IPR035647">
    <property type="entry name" value="EFG_III/V"/>
</dbReference>
<evidence type="ECO:0000313" key="3">
    <source>
        <dbReference type="Proteomes" id="UP000507245"/>
    </source>
</evidence>
<proteinExistence type="predicted"/>
<organism evidence="2 3">
    <name type="scientific">Prunus armeniaca</name>
    <name type="common">Apricot</name>
    <name type="synonym">Armeniaca vulgaris</name>
    <dbReference type="NCBI Taxonomy" id="36596"/>
    <lineage>
        <taxon>Eukaryota</taxon>
        <taxon>Viridiplantae</taxon>
        <taxon>Streptophyta</taxon>
        <taxon>Embryophyta</taxon>
        <taxon>Tracheophyta</taxon>
        <taxon>Spermatophyta</taxon>
        <taxon>Magnoliopsida</taxon>
        <taxon>eudicotyledons</taxon>
        <taxon>Gunneridae</taxon>
        <taxon>Pentapetalae</taxon>
        <taxon>rosids</taxon>
        <taxon>fabids</taxon>
        <taxon>Rosales</taxon>
        <taxon>Rosaceae</taxon>
        <taxon>Amygdaloideae</taxon>
        <taxon>Amygdaleae</taxon>
        <taxon>Prunus</taxon>
    </lineage>
</organism>
<dbReference type="Pfam" id="PF00679">
    <property type="entry name" value="EFG_C"/>
    <property type="match status" value="1"/>
</dbReference>
<evidence type="ECO:0000313" key="2">
    <source>
        <dbReference type="EMBL" id="CAB4304071.1"/>
    </source>
</evidence>
<protein>
    <recommendedName>
        <fullName evidence="1">Elongation factor EFG domain-containing protein</fullName>
    </recommendedName>
</protein>
<dbReference type="CDD" id="cd03710">
    <property type="entry name" value="BipA_TypA_C"/>
    <property type="match status" value="1"/>
</dbReference>
<dbReference type="Proteomes" id="UP000507245">
    <property type="component" value="Unassembled WGS sequence"/>
</dbReference>
<keyword evidence="3" id="KW-1185">Reference proteome</keyword>
<dbReference type="OrthoDB" id="1726542at2759"/>
<dbReference type="InterPro" id="IPR000640">
    <property type="entry name" value="EFG_V-like"/>
</dbReference>
<dbReference type="Gene3D" id="3.30.70.240">
    <property type="match status" value="1"/>
</dbReference>
<accession>A0A6J5WUP0</accession>
<dbReference type="SUPFAM" id="SSF54980">
    <property type="entry name" value="EF-G C-terminal domain-like"/>
    <property type="match status" value="1"/>
</dbReference>
<name>A0A6J5WUP0_PRUAR</name>
<dbReference type="AlphaFoldDB" id="A0A6J5WUP0"/>
<feature type="domain" description="Elongation factor EFG" evidence="1">
    <location>
        <begin position="16"/>
        <end position="91"/>
    </location>
</feature>
<evidence type="ECO:0000259" key="1">
    <source>
        <dbReference type="Pfam" id="PF00679"/>
    </source>
</evidence>
<sequence>MPEVCKKYKMENRLKLEPIEEVTIEVNEEHVGLVMEASSHRRAEIVDMGPVPRSVDRTRLSLTCPSRGLVGYRSVFSSDTCGTGLMHRTFLSLYPDIWMCLCLCPDTWAYMCI</sequence>
<dbReference type="FunFam" id="3.30.70.240:FF:000002">
    <property type="entry name" value="GTP-binding protein TypA"/>
    <property type="match status" value="1"/>
</dbReference>
<gene>
    <name evidence="2" type="ORF">ORAREDHAP_LOCUS21318</name>
</gene>